<dbReference type="Proteomes" id="UP000531594">
    <property type="component" value="Unassembled WGS sequence"/>
</dbReference>
<evidence type="ECO:0008006" key="3">
    <source>
        <dbReference type="Google" id="ProtNLM"/>
    </source>
</evidence>
<accession>A0A7X0HYI5</accession>
<dbReference type="AlphaFoldDB" id="A0A7X0HYI5"/>
<gene>
    <name evidence="1" type="ORF">HNR53_004673</name>
</gene>
<organism evidence="1 2">
    <name type="scientific">Bacillus benzoevorans</name>
    <dbReference type="NCBI Taxonomy" id="1456"/>
    <lineage>
        <taxon>Bacteria</taxon>
        <taxon>Bacillati</taxon>
        <taxon>Bacillota</taxon>
        <taxon>Bacilli</taxon>
        <taxon>Bacillales</taxon>
        <taxon>Bacillaceae</taxon>
        <taxon>Bacillus</taxon>
    </lineage>
</organism>
<reference evidence="1 2" key="1">
    <citation type="submission" date="2020-08" db="EMBL/GenBank/DDBJ databases">
        <title>Genomic Encyclopedia of Type Strains, Phase IV (KMG-IV): sequencing the most valuable type-strain genomes for metagenomic binning, comparative biology and taxonomic classification.</title>
        <authorList>
            <person name="Goeker M."/>
        </authorList>
    </citation>
    <scope>NUCLEOTIDE SEQUENCE [LARGE SCALE GENOMIC DNA]</scope>
    <source>
        <strain evidence="1 2">DSM 5391</strain>
    </source>
</reference>
<dbReference type="EMBL" id="JACHGK010000037">
    <property type="protein sequence ID" value="MBB6447951.1"/>
    <property type="molecule type" value="Genomic_DNA"/>
</dbReference>
<dbReference type="RefSeq" id="WP_184530368.1">
    <property type="nucleotide sequence ID" value="NZ_JACHGK010000037.1"/>
</dbReference>
<dbReference type="Pfam" id="PF10704">
    <property type="entry name" value="DUF2508"/>
    <property type="match status" value="1"/>
</dbReference>
<proteinExistence type="predicted"/>
<comment type="caution">
    <text evidence="1">The sequence shown here is derived from an EMBL/GenBank/DDBJ whole genome shotgun (WGS) entry which is preliminary data.</text>
</comment>
<sequence length="72" mass="8685">MFFRRKGKLRKEYDEKLINQIHLLKSQWDHQNHLLDNSFDPFGEVNLQVKISGAKYVFLLREARKRKISAIK</sequence>
<dbReference type="InterPro" id="IPR019644">
    <property type="entry name" value="DUF2508"/>
</dbReference>
<protein>
    <recommendedName>
        <fullName evidence="3">DUF2508 family protein</fullName>
    </recommendedName>
</protein>
<evidence type="ECO:0000313" key="1">
    <source>
        <dbReference type="EMBL" id="MBB6447951.1"/>
    </source>
</evidence>
<name>A0A7X0HYI5_9BACI</name>
<evidence type="ECO:0000313" key="2">
    <source>
        <dbReference type="Proteomes" id="UP000531594"/>
    </source>
</evidence>
<keyword evidence="2" id="KW-1185">Reference proteome</keyword>